<name>A0ABU0RTR0_9ACTN</name>
<organism evidence="1 2">
    <name type="scientific">Streptomyces turgidiscabies</name>
    <dbReference type="NCBI Taxonomy" id="85558"/>
    <lineage>
        <taxon>Bacteria</taxon>
        <taxon>Bacillati</taxon>
        <taxon>Actinomycetota</taxon>
        <taxon>Actinomycetes</taxon>
        <taxon>Kitasatosporales</taxon>
        <taxon>Streptomycetaceae</taxon>
        <taxon>Streptomyces</taxon>
    </lineage>
</organism>
<protein>
    <recommendedName>
        <fullName evidence="3">4Fe-4S Mo/W bis-MGD-type domain-containing protein</fullName>
    </recommendedName>
</protein>
<reference evidence="1 2" key="1">
    <citation type="submission" date="2023-07" db="EMBL/GenBank/DDBJ databases">
        <title>Comparative genomics of wheat-associated soil bacteria to identify genetic determinants of phenazine resistance.</title>
        <authorList>
            <person name="Mouncey N."/>
        </authorList>
    </citation>
    <scope>NUCLEOTIDE SEQUENCE [LARGE SCALE GENOMIC DNA]</scope>
    <source>
        <strain evidence="1 2">W2I16</strain>
    </source>
</reference>
<sequence>MESRWKHTTCRFCGSDCGASYLATNSAGENLDLPEQGGRYGVPTAMRQTSAISIHFACLAW</sequence>
<comment type="caution">
    <text evidence="1">The sequence shown here is derived from an EMBL/GenBank/DDBJ whole genome shotgun (WGS) entry which is preliminary data.</text>
</comment>
<gene>
    <name evidence="1" type="ORF">QFZ49_005354</name>
</gene>
<proteinExistence type="predicted"/>
<evidence type="ECO:0000313" key="1">
    <source>
        <dbReference type="EMBL" id="MDQ0935382.1"/>
    </source>
</evidence>
<accession>A0ABU0RTR0</accession>
<evidence type="ECO:0000313" key="2">
    <source>
        <dbReference type="Proteomes" id="UP001223072"/>
    </source>
</evidence>
<keyword evidence="2" id="KW-1185">Reference proteome</keyword>
<dbReference type="EMBL" id="JAUSZS010000007">
    <property type="protein sequence ID" value="MDQ0935382.1"/>
    <property type="molecule type" value="Genomic_DNA"/>
</dbReference>
<evidence type="ECO:0008006" key="3">
    <source>
        <dbReference type="Google" id="ProtNLM"/>
    </source>
</evidence>
<dbReference type="Proteomes" id="UP001223072">
    <property type="component" value="Unassembled WGS sequence"/>
</dbReference>